<dbReference type="HOGENOM" id="CLU_125939_4_0_0"/>
<dbReference type="GeneID" id="79810392"/>
<dbReference type="Proteomes" id="UP000002799">
    <property type="component" value="Chromosome"/>
</dbReference>
<organism evidence="6 7">
    <name type="scientific">Fusobacterium animalis 7_1</name>
    <dbReference type="NCBI Taxonomy" id="457405"/>
    <lineage>
        <taxon>Bacteria</taxon>
        <taxon>Fusobacteriati</taxon>
        <taxon>Fusobacteriota</taxon>
        <taxon>Fusobacteriia</taxon>
        <taxon>Fusobacteriales</taxon>
        <taxon>Fusobacteriaceae</taxon>
        <taxon>Fusobacterium</taxon>
    </lineage>
</organism>
<dbReference type="RefSeq" id="WP_016361174.1">
    <property type="nucleotide sequence ID" value="NZ_AKBT01000001.1"/>
</dbReference>
<keyword evidence="4 5" id="KW-0472">Membrane</keyword>
<reference evidence="6 7" key="1">
    <citation type="submission" date="2013-11" db="EMBL/GenBank/DDBJ databases">
        <title>The Genome Sequence of Fusobacterium sp. 7_1.</title>
        <authorList>
            <consortium name="The Broad Institute Genome Sequencing Platform"/>
            <person name="Earl A."/>
            <person name="Ward D."/>
            <person name="Feldgarden M."/>
            <person name="Gevers D."/>
            <person name="Strauss J."/>
            <person name="Ambrose C.E."/>
            <person name="Allen-Vercoe E."/>
            <person name="Walker B."/>
            <person name="Young S.K."/>
            <person name="Zeng Q."/>
            <person name="Gargeya S."/>
            <person name="Fitzgerald M."/>
            <person name="Haas B."/>
            <person name="Abouelleil A."/>
            <person name="Alvarado L."/>
            <person name="Arachchi H.M."/>
            <person name="Berlin A.M."/>
            <person name="Chapman S.B."/>
            <person name="Goldberg J."/>
            <person name="Griggs A."/>
            <person name="Gujja S."/>
            <person name="Hansen M."/>
            <person name="Howarth C."/>
            <person name="Imamovic A."/>
            <person name="Larimer J."/>
            <person name="McCowen C."/>
            <person name="Montmayeur A."/>
            <person name="Murphy C."/>
            <person name="Neiman D."/>
            <person name="Pearson M."/>
            <person name="Priest M."/>
            <person name="Roberts A."/>
            <person name="Saif S."/>
            <person name="Shea T."/>
            <person name="Sisk P."/>
            <person name="Sykes S."/>
            <person name="Wortman J."/>
            <person name="Nusbaum C."/>
            <person name="Birren B."/>
        </authorList>
    </citation>
    <scope>NUCLEOTIDE SEQUENCE [LARGE SCALE GENOMIC DNA]</scope>
    <source>
        <strain evidence="6 7">7_1</strain>
    </source>
</reference>
<feature type="transmembrane region" description="Helical" evidence="5">
    <location>
        <begin position="7"/>
        <end position="25"/>
    </location>
</feature>
<dbReference type="EMBL" id="CP007062">
    <property type="protein sequence ID" value="EEO42732.2"/>
    <property type="molecule type" value="Genomic_DNA"/>
</dbReference>
<evidence type="ECO:0000256" key="5">
    <source>
        <dbReference type="SAM" id="Phobius"/>
    </source>
</evidence>
<dbReference type="AlphaFoldDB" id="A0A140PVT3"/>
<evidence type="ECO:0000313" key="6">
    <source>
        <dbReference type="EMBL" id="EEO42732.2"/>
    </source>
</evidence>
<sequence length="152" mass="16979">MEKEKGIIKICIVIGSYLSYFIGGWSISMEVMFVFMACDYITGYLRSLLKKKLSSRAGYRGLIKKTGYIFAVVVGAALDRLIIANNLNVPITILGFPISFKVMMICSVIGTEGISIAENLKEMGLIVPFPIKKLFKQLKQDDTNEDIKNKEP</sequence>
<accession>A0A140PVT3</accession>
<dbReference type="KEGG" id="fne:FSDG_01291"/>
<dbReference type="eggNOG" id="COG4824">
    <property type="taxonomic scope" value="Bacteria"/>
</dbReference>
<dbReference type="InterPro" id="IPR006480">
    <property type="entry name" value="Phage_holin_4_1"/>
</dbReference>
<evidence type="ECO:0000256" key="1">
    <source>
        <dbReference type="ARBA" id="ARBA00004141"/>
    </source>
</evidence>
<protein>
    <submittedName>
        <fullName evidence="6">Toxin secretion/phage lysis holin</fullName>
    </submittedName>
</protein>
<evidence type="ECO:0000256" key="3">
    <source>
        <dbReference type="ARBA" id="ARBA00022989"/>
    </source>
</evidence>
<evidence type="ECO:0000256" key="4">
    <source>
        <dbReference type="ARBA" id="ARBA00023136"/>
    </source>
</evidence>
<keyword evidence="2 5" id="KW-0812">Transmembrane</keyword>
<gene>
    <name evidence="6" type="ORF">FSDG_01291</name>
</gene>
<evidence type="ECO:0000256" key="2">
    <source>
        <dbReference type="ARBA" id="ARBA00022692"/>
    </source>
</evidence>
<dbReference type="GO" id="GO:0016020">
    <property type="term" value="C:membrane"/>
    <property type="evidence" value="ECO:0007669"/>
    <property type="project" value="UniProtKB-SubCell"/>
</dbReference>
<comment type="subcellular location">
    <subcellularLocation>
        <location evidence="1">Membrane</location>
        <topology evidence="1">Multi-pass membrane protein</topology>
    </subcellularLocation>
</comment>
<dbReference type="Pfam" id="PF05105">
    <property type="entry name" value="Phage_holin_4_1"/>
    <property type="match status" value="1"/>
</dbReference>
<name>A0A140PVT3_9FUSO</name>
<proteinExistence type="predicted"/>
<dbReference type="NCBIfam" id="TIGR01593">
    <property type="entry name" value="holin_tox_secr"/>
    <property type="match status" value="1"/>
</dbReference>
<keyword evidence="3 5" id="KW-1133">Transmembrane helix</keyword>
<evidence type="ECO:0000313" key="7">
    <source>
        <dbReference type="Proteomes" id="UP000002799"/>
    </source>
</evidence>